<dbReference type="InterPro" id="IPR037208">
    <property type="entry name" value="Spo0E-like_sf"/>
</dbReference>
<gene>
    <name evidence="1" type="ORF">CN425_02105</name>
</gene>
<dbReference type="SUPFAM" id="SSF140500">
    <property type="entry name" value="BAS1536-like"/>
    <property type="match status" value="1"/>
</dbReference>
<protein>
    <submittedName>
        <fullName evidence="1">Aspartyl-phosphate phosphatase Spo0E family protein</fullName>
    </submittedName>
</protein>
<dbReference type="InterPro" id="IPR018540">
    <property type="entry name" value="Spo0E-like"/>
</dbReference>
<sequence length="53" mass="6141">MLVAKLNDLIENKKLQLVELVNKHGFSHTKVLHLSQEIDKLINKYMIIKKGTL</sequence>
<name>A0A151V3E9_BACCE</name>
<dbReference type="PANTHER" id="PTHR41263:SF1">
    <property type="entry name" value="ASPARTYL-PHOSPHATE PHOSPHATASE YISI"/>
    <property type="match status" value="1"/>
</dbReference>
<dbReference type="PANTHER" id="PTHR41263">
    <property type="entry name" value="ASPARTYL-PHOSPHATE PHOSPHATASE YISI"/>
    <property type="match status" value="1"/>
</dbReference>
<accession>A0A151V3E9</accession>
<organism evidence="1 2">
    <name type="scientific">Bacillus cereus</name>
    <dbReference type="NCBI Taxonomy" id="1396"/>
    <lineage>
        <taxon>Bacteria</taxon>
        <taxon>Bacillati</taxon>
        <taxon>Bacillota</taxon>
        <taxon>Bacilli</taxon>
        <taxon>Bacillales</taxon>
        <taxon>Bacillaceae</taxon>
        <taxon>Bacillus</taxon>
        <taxon>Bacillus cereus group</taxon>
    </lineage>
</organism>
<dbReference type="OrthoDB" id="2972613at2"/>
<evidence type="ECO:0000313" key="1">
    <source>
        <dbReference type="EMBL" id="PEW06537.1"/>
    </source>
</evidence>
<dbReference type="RefSeq" id="WP_025118349.1">
    <property type="nucleotide sequence ID" value="NZ_NTWE01000007.1"/>
</dbReference>
<dbReference type="GO" id="GO:0043937">
    <property type="term" value="P:regulation of sporulation"/>
    <property type="evidence" value="ECO:0007669"/>
    <property type="project" value="InterPro"/>
</dbReference>
<reference evidence="1 2" key="1">
    <citation type="submission" date="2017-09" db="EMBL/GenBank/DDBJ databases">
        <title>Large-scale bioinformatics analysis of Bacillus genomes uncovers conserved roles of natural products in bacterial physiology.</title>
        <authorList>
            <consortium name="Agbiome Team Llc"/>
            <person name="Bleich R.M."/>
            <person name="Grubbs K.J."/>
            <person name="Santa Maria K.C."/>
            <person name="Allen S.E."/>
            <person name="Farag S."/>
            <person name="Shank E.A."/>
            <person name="Bowers A."/>
        </authorList>
    </citation>
    <scope>NUCLEOTIDE SEQUENCE [LARGE SCALE GENOMIC DNA]</scope>
    <source>
        <strain evidence="1 2">AFS010695</strain>
    </source>
</reference>
<comment type="caution">
    <text evidence="1">The sequence shown here is derived from an EMBL/GenBank/DDBJ whole genome shotgun (WGS) entry which is preliminary data.</text>
</comment>
<dbReference type="InterPro" id="IPR036638">
    <property type="entry name" value="HLH_DNA-bd_sf"/>
</dbReference>
<proteinExistence type="predicted"/>
<dbReference type="GO" id="GO:0046983">
    <property type="term" value="F:protein dimerization activity"/>
    <property type="evidence" value="ECO:0007669"/>
    <property type="project" value="InterPro"/>
</dbReference>
<dbReference type="Pfam" id="PF09388">
    <property type="entry name" value="SpoOE-like"/>
    <property type="match status" value="1"/>
</dbReference>
<dbReference type="AlphaFoldDB" id="A0A151V3E9"/>
<dbReference type="Gene3D" id="4.10.280.10">
    <property type="entry name" value="Helix-loop-helix DNA-binding domain"/>
    <property type="match status" value="1"/>
</dbReference>
<dbReference type="Proteomes" id="UP000220635">
    <property type="component" value="Unassembled WGS sequence"/>
</dbReference>
<dbReference type="EMBL" id="NTWE01000007">
    <property type="protein sequence ID" value="PEW06537.1"/>
    <property type="molecule type" value="Genomic_DNA"/>
</dbReference>
<dbReference type="InterPro" id="IPR053028">
    <property type="entry name" value="Spo0E-like_phosphatase"/>
</dbReference>
<evidence type="ECO:0000313" key="2">
    <source>
        <dbReference type="Proteomes" id="UP000220635"/>
    </source>
</evidence>